<name>A0A9Q1JLB4_9CARY</name>
<reference evidence="2" key="1">
    <citation type="submission" date="2022-04" db="EMBL/GenBank/DDBJ databases">
        <title>Carnegiea gigantea Genome sequencing and assembly v2.</title>
        <authorList>
            <person name="Copetti D."/>
            <person name="Sanderson M.J."/>
            <person name="Burquez A."/>
            <person name="Wojciechowski M.F."/>
        </authorList>
    </citation>
    <scope>NUCLEOTIDE SEQUENCE</scope>
    <source>
        <strain evidence="2">SGP5-SGP5p</strain>
        <tissue evidence="2">Aerial part</tissue>
    </source>
</reference>
<sequence>MIITKTELESRGCAVTPISREKECPEIDPLLAQLKRGRPPNERRRDIIEKRKVYTRSNTLRCSKYKSHEEGNVLEIRPGKDKPRKPKVGDKRRVARPSKVDGNTLKKAKTTQGTSSPPTIATPSLSQPRNQELLHLTQQELNLLQEHKLLQLDKEDLKLLHLGKPDSKLSRLEVPIF</sequence>
<organism evidence="2 3">
    <name type="scientific">Carnegiea gigantea</name>
    <dbReference type="NCBI Taxonomy" id="171969"/>
    <lineage>
        <taxon>Eukaryota</taxon>
        <taxon>Viridiplantae</taxon>
        <taxon>Streptophyta</taxon>
        <taxon>Embryophyta</taxon>
        <taxon>Tracheophyta</taxon>
        <taxon>Spermatophyta</taxon>
        <taxon>Magnoliopsida</taxon>
        <taxon>eudicotyledons</taxon>
        <taxon>Gunneridae</taxon>
        <taxon>Pentapetalae</taxon>
        <taxon>Caryophyllales</taxon>
        <taxon>Cactineae</taxon>
        <taxon>Cactaceae</taxon>
        <taxon>Cactoideae</taxon>
        <taxon>Echinocereeae</taxon>
        <taxon>Carnegiea</taxon>
    </lineage>
</organism>
<dbReference type="EMBL" id="JAKOGI010001083">
    <property type="protein sequence ID" value="KAJ8427849.1"/>
    <property type="molecule type" value="Genomic_DNA"/>
</dbReference>
<feature type="region of interest" description="Disordered" evidence="1">
    <location>
        <begin position="74"/>
        <end position="125"/>
    </location>
</feature>
<keyword evidence="3" id="KW-1185">Reference proteome</keyword>
<feature type="compositionally biased region" description="Basic and acidic residues" evidence="1">
    <location>
        <begin position="74"/>
        <end position="92"/>
    </location>
</feature>
<evidence type="ECO:0000256" key="1">
    <source>
        <dbReference type="SAM" id="MobiDB-lite"/>
    </source>
</evidence>
<dbReference type="Proteomes" id="UP001153076">
    <property type="component" value="Unassembled WGS sequence"/>
</dbReference>
<gene>
    <name evidence="2" type="ORF">Cgig2_012549</name>
</gene>
<protein>
    <submittedName>
        <fullName evidence="2">Uncharacterized protein</fullName>
    </submittedName>
</protein>
<dbReference type="AlphaFoldDB" id="A0A9Q1JLB4"/>
<evidence type="ECO:0000313" key="3">
    <source>
        <dbReference type="Proteomes" id="UP001153076"/>
    </source>
</evidence>
<proteinExistence type="predicted"/>
<accession>A0A9Q1JLB4</accession>
<evidence type="ECO:0000313" key="2">
    <source>
        <dbReference type="EMBL" id="KAJ8427849.1"/>
    </source>
</evidence>
<feature type="compositionally biased region" description="Polar residues" evidence="1">
    <location>
        <begin position="110"/>
        <end position="125"/>
    </location>
</feature>
<comment type="caution">
    <text evidence="2">The sequence shown here is derived from an EMBL/GenBank/DDBJ whole genome shotgun (WGS) entry which is preliminary data.</text>
</comment>